<feature type="region of interest" description="Disordered" evidence="1">
    <location>
        <begin position="253"/>
        <end position="272"/>
    </location>
</feature>
<keyword evidence="3" id="KW-1185">Reference proteome</keyword>
<gene>
    <name evidence="2" type="ORF">E2C01_042006</name>
</gene>
<protein>
    <submittedName>
        <fullName evidence="2">Uncharacterized protein</fullName>
    </submittedName>
</protein>
<dbReference type="Proteomes" id="UP000324222">
    <property type="component" value="Unassembled WGS sequence"/>
</dbReference>
<name>A0A5B7FTE3_PORTR</name>
<dbReference type="OrthoDB" id="6373680at2759"/>
<evidence type="ECO:0000313" key="3">
    <source>
        <dbReference type="Proteomes" id="UP000324222"/>
    </source>
</evidence>
<sequence>MAEIDANVIEVPVKALEHRGPPDSTTHPRHANPWLLRRQPSLPATLSFSRQPFPPPARQHTLGCRDSAPVCLGGLLLRLIVHETGASGARRGPCGGDSETDGGAVRAGVREAEACHRAVDAGLAPHEQKVGSEEDKEPSASLGVSQIMSVGVLPTSRFFHWESARKPAITRCAYRSSSPHHQPAGVSHLHTQYPCPHHRHHHHHHRPRRRHFTGESPPWPRRSSEAAPPSLASSCFTDSSSLLTADSLTLSSEVSSGAERFPRNSGTLFVTRNPFVGSRMATGAPRNTAEGPRGTSTAAAREVKQYLNSTLFPRPSSTLQGYASLYHRLKKLPAAHRKALQRSKASAQAGSDSDPAAARPDGQGESDLDDVDSLECRMPSPPRLEIHIYVPTAAAASAAAATHEDDGAAPL</sequence>
<feature type="compositionally biased region" description="Basic residues" evidence="1">
    <location>
        <begin position="196"/>
        <end position="211"/>
    </location>
</feature>
<organism evidence="2 3">
    <name type="scientific">Portunus trituberculatus</name>
    <name type="common">Swimming crab</name>
    <name type="synonym">Neptunus trituberculatus</name>
    <dbReference type="NCBI Taxonomy" id="210409"/>
    <lineage>
        <taxon>Eukaryota</taxon>
        <taxon>Metazoa</taxon>
        <taxon>Ecdysozoa</taxon>
        <taxon>Arthropoda</taxon>
        <taxon>Crustacea</taxon>
        <taxon>Multicrustacea</taxon>
        <taxon>Malacostraca</taxon>
        <taxon>Eumalacostraca</taxon>
        <taxon>Eucarida</taxon>
        <taxon>Decapoda</taxon>
        <taxon>Pleocyemata</taxon>
        <taxon>Brachyura</taxon>
        <taxon>Eubrachyura</taxon>
        <taxon>Portunoidea</taxon>
        <taxon>Portunidae</taxon>
        <taxon>Portuninae</taxon>
        <taxon>Portunus</taxon>
    </lineage>
</organism>
<comment type="caution">
    <text evidence="2">The sequence shown here is derived from an EMBL/GenBank/DDBJ whole genome shotgun (WGS) entry which is preliminary data.</text>
</comment>
<proteinExistence type="predicted"/>
<evidence type="ECO:0000313" key="2">
    <source>
        <dbReference type="EMBL" id="MPC48238.1"/>
    </source>
</evidence>
<feature type="region of interest" description="Disordered" evidence="1">
    <location>
        <begin position="336"/>
        <end position="379"/>
    </location>
</feature>
<feature type="compositionally biased region" description="Acidic residues" evidence="1">
    <location>
        <begin position="364"/>
        <end position="373"/>
    </location>
</feature>
<accession>A0A5B7FTE3</accession>
<feature type="region of interest" description="Disordered" evidence="1">
    <location>
        <begin position="175"/>
        <end position="233"/>
    </location>
</feature>
<reference evidence="2 3" key="1">
    <citation type="submission" date="2019-05" db="EMBL/GenBank/DDBJ databases">
        <title>Another draft genome of Portunus trituberculatus and its Hox gene families provides insights of decapod evolution.</title>
        <authorList>
            <person name="Jeong J.-H."/>
            <person name="Song I."/>
            <person name="Kim S."/>
            <person name="Choi T."/>
            <person name="Kim D."/>
            <person name="Ryu S."/>
            <person name="Kim W."/>
        </authorList>
    </citation>
    <scope>NUCLEOTIDE SEQUENCE [LARGE SCALE GENOMIC DNA]</scope>
    <source>
        <tissue evidence="2">Muscle</tissue>
    </source>
</reference>
<dbReference type="EMBL" id="VSRR010008179">
    <property type="protein sequence ID" value="MPC48238.1"/>
    <property type="molecule type" value="Genomic_DNA"/>
</dbReference>
<feature type="region of interest" description="Disordered" evidence="1">
    <location>
        <begin position="277"/>
        <end position="298"/>
    </location>
</feature>
<dbReference type="AlphaFoldDB" id="A0A5B7FTE3"/>
<evidence type="ECO:0000256" key="1">
    <source>
        <dbReference type="SAM" id="MobiDB-lite"/>
    </source>
</evidence>
<feature type="region of interest" description="Disordered" evidence="1">
    <location>
        <begin position="123"/>
        <end position="142"/>
    </location>
</feature>